<accession>A0A6J4V6F4</accession>
<dbReference type="EMBL" id="CADCWK010000281">
    <property type="protein sequence ID" value="CAA9570025.1"/>
    <property type="molecule type" value="Genomic_DNA"/>
</dbReference>
<gene>
    <name evidence="2" type="ORF">AVDCRST_MAG33-2431</name>
</gene>
<dbReference type="InterPro" id="IPR039422">
    <property type="entry name" value="MarR/SlyA-like"/>
</dbReference>
<dbReference type="InterPro" id="IPR000835">
    <property type="entry name" value="HTH_MarR-typ"/>
</dbReference>
<dbReference type="InterPro" id="IPR036390">
    <property type="entry name" value="WH_DNA-bd_sf"/>
</dbReference>
<protein>
    <recommendedName>
        <fullName evidence="1">HTH marR-type domain-containing protein</fullName>
    </recommendedName>
</protein>
<dbReference type="GO" id="GO:0003700">
    <property type="term" value="F:DNA-binding transcription factor activity"/>
    <property type="evidence" value="ECO:0007669"/>
    <property type="project" value="InterPro"/>
</dbReference>
<name>A0A6J4V6F4_9BACT</name>
<evidence type="ECO:0000313" key="2">
    <source>
        <dbReference type="EMBL" id="CAA9570025.1"/>
    </source>
</evidence>
<dbReference type="GO" id="GO:0006950">
    <property type="term" value="P:response to stress"/>
    <property type="evidence" value="ECO:0007669"/>
    <property type="project" value="TreeGrafter"/>
</dbReference>
<dbReference type="PANTHER" id="PTHR33164">
    <property type="entry name" value="TRANSCRIPTIONAL REGULATOR, MARR FAMILY"/>
    <property type="match status" value="1"/>
</dbReference>
<dbReference type="PROSITE" id="PS50995">
    <property type="entry name" value="HTH_MARR_2"/>
    <property type="match status" value="1"/>
</dbReference>
<dbReference type="InterPro" id="IPR036388">
    <property type="entry name" value="WH-like_DNA-bd_sf"/>
</dbReference>
<organism evidence="2">
    <name type="scientific">uncultured Thermomicrobiales bacterium</name>
    <dbReference type="NCBI Taxonomy" id="1645740"/>
    <lineage>
        <taxon>Bacteria</taxon>
        <taxon>Pseudomonadati</taxon>
        <taxon>Thermomicrobiota</taxon>
        <taxon>Thermomicrobia</taxon>
        <taxon>Thermomicrobiales</taxon>
        <taxon>environmental samples</taxon>
    </lineage>
</organism>
<sequence length="203" mass="22042">MSNQMLSHSYPSTLPASRRVTEASIPSAAVHRGVHPKWLVVDPALQAAAETEDTSRFTAFMQLLRTAGALDRAATDALAELDLTAGAFGALLELANNHPTGIAPSELARRLSVARRTATLYVDILSRHGWAERNAHPDDRRMVLARLTPLGLQLVADLSEGYQRRLATLLGDLSPIQAERLRQLLSVIDVSGKQREPVSDPAL</sequence>
<dbReference type="Pfam" id="PF01047">
    <property type="entry name" value="MarR"/>
    <property type="match status" value="1"/>
</dbReference>
<dbReference type="PANTHER" id="PTHR33164:SF43">
    <property type="entry name" value="HTH-TYPE TRANSCRIPTIONAL REPRESSOR YETL"/>
    <property type="match status" value="1"/>
</dbReference>
<proteinExistence type="predicted"/>
<evidence type="ECO:0000259" key="1">
    <source>
        <dbReference type="PROSITE" id="PS50995"/>
    </source>
</evidence>
<dbReference type="SUPFAM" id="SSF46785">
    <property type="entry name" value="Winged helix' DNA-binding domain"/>
    <property type="match status" value="1"/>
</dbReference>
<dbReference type="PRINTS" id="PR00598">
    <property type="entry name" value="HTHMARR"/>
</dbReference>
<dbReference type="AlphaFoldDB" id="A0A6J4V6F4"/>
<reference evidence="2" key="1">
    <citation type="submission" date="2020-02" db="EMBL/GenBank/DDBJ databases">
        <authorList>
            <person name="Meier V. D."/>
        </authorList>
    </citation>
    <scope>NUCLEOTIDE SEQUENCE</scope>
    <source>
        <strain evidence="2">AVDCRST_MAG33</strain>
    </source>
</reference>
<dbReference type="SMART" id="SM00347">
    <property type="entry name" value="HTH_MARR"/>
    <property type="match status" value="1"/>
</dbReference>
<feature type="domain" description="HTH marR-type" evidence="1">
    <location>
        <begin position="56"/>
        <end position="190"/>
    </location>
</feature>
<dbReference type="Gene3D" id="1.10.10.10">
    <property type="entry name" value="Winged helix-like DNA-binding domain superfamily/Winged helix DNA-binding domain"/>
    <property type="match status" value="1"/>
</dbReference>